<dbReference type="GO" id="GO:0015074">
    <property type="term" value="P:DNA integration"/>
    <property type="evidence" value="ECO:0007669"/>
    <property type="project" value="InterPro"/>
</dbReference>
<keyword evidence="3" id="KW-1185">Reference proteome</keyword>
<dbReference type="AlphaFoldDB" id="A0A6J8EGB6"/>
<dbReference type="GO" id="GO:0003676">
    <property type="term" value="F:nucleic acid binding"/>
    <property type="evidence" value="ECO:0007669"/>
    <property type="project" value="InterPro"/>
</dbReference>
<organism evidence="2 3">
    <name type="scientific">Mytilus coruscus</name>
    <name type="common">Sea mussel</name>
    <dbReference type="NCBI Taxonomy" id="42192"/>
    <lineage>
        <taxon>Eukaryota</taxon>
        <taxon>Metazoa</taxon>
        <taxon>Spiralia</taxon>
        <taxon>Lophotrochozoa</taxon>
        <taxon>Mollusca</taxon>
        <taxon>Bivalvia</taxon>
        <taxon>Autobranchia</taxon>
        <taxon>Pteriomorphia</taxon>
        <taxon>Mytilida</taxon>
        <taxon>Mytiloidea</taxon>
        <taxon>Mytilidae</taxon>
        <taxon>Mytilinae</taxon>
        <taxon>Mytilus</taxon>
    </lineage>
</organism>
<dbReference type="InterPro" id="IPR050951">
    <property type="entry name" value="Retrovirus_Pol_polyprotein"/>
</dbReference>
<evidence type="ECO:0000313" key="2">
    <source>
        <dbReference type="EMBL" id="CAC5419026.1"/>
    </source>
</evidence>
<dbReference type="InterPro" id="IPR001584">
    <property type="entry name" value="Integrase_cat-core"/>
</dbReference>
<dbReference type="FunFam" id="1.10.340.70:FF:000001">
    <property type="entry name" value="Retrovirus-related Pol polyprotein from transposon gypsy-like Protein"/>
    <property type="match status" value="1"/>
</dbReference>
<dbReference type="Gene3D" id="1.10.340.70">
    <property type="match status" value="1"/>
</dbReference>
<dbReference type="PANTHER" id="PTHR37984:SF15">
    <property type="entry name" value="INTEGRASE CATALYTIC DOMAIN-CONTAINING PROTEIN"/>
    <property type="match status" value="1"/>
</dbReference>
<dbReference type="InterPro" id="IPR036397">
    <property type="entry name" value="RNaseH_sf"/>
</dbReference>
<dbReference type="InterPro" id="IPR012337">
    <property type="entry name" value="RNaseH-like_sf"/>
</dbReference>
<dbReference type="Proteomes" id="UP000507470">
    <property type="component" value="Unassembled WGS sequence"/>
</dbReference>
<dbReference type="Pfam" id="PF17921">
    <property type="entry name" value="Integrase_H2C2"/>
    <property type="match status" value="1"/>
</dbReference>
<protein>
    <recommendedName>
        <fullName evidence="1">Integrase catalytic domain-containing protein</fullName>
    </recommendedName>
</protein>
<dbReference type="PANTHER" id="PTHR37984">
    <property type="entry name" value="PROTEIN CBG26694"/>
    <property type="match status" value="1"/>
</dbReference>
<dbReference type="PROSITE" id="PS50994">
    <property type="entry name" value="INTEGRASE"/>
    <property type="match status" value="1"/>
</dbReference>
<feature type="domain" description="Integrase catalytic" evidence="1">
    <location>
        <begin position="512"/>
        <end position="675"/>
    </location>
</feature>
<name>A0A6J8EGB6_MYTCO</name>
<proteinExistence type="predicted"/>
<gene>
    <name evidence="2" type="ORF">MCOR_51416</name>
</gene>
<dbReference type="Pfam" id="PF00665">
    <property type="entry name" value="rve"/>
    <property type="match status" value="1"/>
</dbReference>
<dbReference type="Gene3D" id="3.30.420.10">
    <property type="entry name" value="Ribonuclease H-like superfamily/Ribonuclease H"/>
    <property type="match status" value="1"/>
</dbReference>
<dbReference type="SUPFAM" id="SSF53098">
    <property type="entry name" value="Ribonuclease H-like"/>
    <property type="match status" value="1"/>
</dbReference>
<dbReference type="EMBL" id="CACVKT020008977">
    <property type="protein sequence ID" value="CAC5419026.1"/>
    <property type="molecule type" value="Genomic_DNA"/>
</dbReference>
<dbReference type="OrthoDB" id="6177791at2759"/>
<dbReference type="InterPro" id="IPR041588">
    <property type="entry name" value="Integrase_H2C2"/>
</dbReference>
<sequence length="675" mass="76849">MEARYTDYLEVTTGKLKVKWRFVAADITDKIILGIDFLEHFKAIIDLDNYTVQINQDLILAICLGNKEGKISHVYRVTVGRKTVVPPQSMKVLRMEIDRTPISDIVIQPNYELKGLLTPNVVLKIGQQVSTVVRNGSNKFVTLKGGLKFEIGTEIECAIPLTDVNELDRFSDKSLNDFKPCLGTYQAAEADRISDSLTAVPETKEKSSKVPSEHSILSIKADHIHSHAEVSSQNLDKTMSDRVSVKHTHSFKDINELIPKLNKTCMQGPLKKHSNADELSRIPNHQDPCSHYISEIPLNLLPCGGCKYCIRARNQWQTFEEDVDFVVPLTARSVSCTSSVGIVGLTIRLIRNVTSNNSISIMGMPSSYSHDDLGQLQNQDKHLSTIIAWLTLNHNPSKQELQMQSPGVRHLWQCKSQLRYQDSILSYVWEDPVASRILFVTPDSLKDELLRCCHDLRSSGHLGQDKTLSKLRKTAYWYKMSTDCKIYVSSCHVCNRQKKACRKARADLGQYHSGVPFERIHMDILGPLPLTKMGNKYILVILYQFTKWIECCALPNQHAETIARAFMDSTISRFGCPLEIHTDQGKNIDGNVIRQLCELLEITNTRTTAYHPASNGQVERYIRTLAQMIRCFTQKRQDSWDVHLQQLTGAIRAIENRQRIHPKFYGFWQRKYATY</sequence>
<evidence type="ECO:0000313" key="3">
    <source>
        <dbReference type="Proteomes" id="UP000507470"/>
    </source>
</evidence>
<accession>A0A6J8EGB6</accession>
<reference evidence="2 3" key="1">
    <citation type="submission" date="2020-06" db="EMBL/GenBank/DDBJ databases">
        <authorList>
            <person name="Li R."/>
            <person name="Bekaert M."/>
        </authorList>
    </citation>
    <scope>NUCLEOTIDE SEQUENCE [LARGE SCALE GENOMIC DNA]</scope>
    <source>
        <strain evidence="3">wild</strain>
    </source>
</reference>
<evidence type="ECO:0000259" key="1">
    <source>
        <dbReference type="PROSITE" id="PS50994"/>
    </source>
</evidence>
<dbReference type="FunFam" id="3.30.420.10:FF:000032">
    <property type="entry name" value="Retrovirus-related Pol polyprotein from transposon 297-like Protein"/>
    <property type="match status" value="1"/>
</dbReference>